<dbReference type="Pfam" id="PF00560">
    <property type="entry name" value="LRR_1"/>
    <property type="match status" value="4"/>
</dbReference>
<evidence type="ECO:0000313" key="12">
    <source>
        <dbReference type="Proteomes" id="UP001085076"/>
    </source>
</evidence>
<evidence type="ECO:0000313" key="11">
    <source>
        <dbReference type="EMBL" id="KAJ0970220.1"/>
    </source>
</evidence>
<accession>A0A9D5CCI5</accession>
<organism evidence="11 12">
    <name type="scientific">Dioscorea zingiberensis</name>
    <dbReference type="NCBI Taxonomy" id="325984"/>
    <lineage>
        <taxon>Eukaryota</taxon>
        <taxon>Viridiplantae</taxon>
        <taxon>Streptophyta</taxon>
        <taxon>Embryophyta</taxon>
        <taxon>Tracheophyta</taxon>
        <taxon>Spermatophyta</taxon>
        <taxon>Magnoliopsida</taxon>
        <taxon>Liliopsida</taxon>
        <taxon>Dioscoreales</taxon>
        <taxon>Dioscoreaceae</taxon>
        <taxon>Dioscorea</taxon>
    </lineage>
</organism>
<keyword evidence="5" id="KW-0732">Signal</keyword>
<dbReference type="OrthoDB" id="773329at2759"/>
<evidence type="ECO:0000256" key="6">
    <source>
        <dbReference type="ARBA" id="ARBA00022737"/>
    </source>
</evidence>
<dbReference type="PANTHER" id="PTHR48063">
    <property type="entry name" value="LRR RECEPTOR-LIKE KINASE"/>
    <property type="match status" value="1"/>
</dbReference>
<dbReference type="EMBL" id="JAGGNH010000006">
    <property type="protein sequence ID" value="KAJ0970220.1"/>
    <property type="molecule type" value="Genomic_DNA"/>
</dbReference>
<dbReference type="PRINTS" id="PR00019">
    <property type="entry name" value="LEURICHRPT"/>
</dbReference>
<evidence type="ECO:0000256" key="4">
    <source>
        <dbReference type="ARBA" id="ARBA00022692"/>
    </source>
</evidence>
<keyword evidence="3" id="KW-0433">Leucine-rich repeat</keyword>
<dbReference type="PANTHER" id="PTHR48063:SF112">
    <property type="entry name" value="RECEPTOR LIKE PROTEIN 30-LIKE"/>
    <property type="match status" value="1"/>
</dbReference>
<evidence type="ECO:0000256" key="10">
    <source>
        <dbReference type="SAM" id="Phobius"/>
    </source>
</evidence>
<dbReference type="GO" id="GO:0016020">
    <property type="term" value="C:membrane"/>
    <property type="evidence" value="ECO:0007669"/>
    <property type="project" value="UniProtKB-SubCell"/>
</dbReference>
<evidence type="ECO:0000256" key="2">
    <source>
        <dbReference type="ARBA" id="ARBA00009592"/>
    </source>
</evidence>
<evidence type="ECO:0000256" key="1">
    <source>
        <dbReference type="ARBA" id="ARBA00004479"/>
    </source>
</evidence>
<keyword evidence="9" id="KW-0325">Glycoprotein</keyword>
<name>A0A9D5CCI5_9LILI</name>
<dbReference type="SUPFAM" id="SSF52058">
    <property type="entry name" value="L domain-like"/>
    <property type="match status" value="1"/>
</dbReference>
<comment type="similarity">
    <text evidence="2">Belongs to the RLP family.</text>
</comment>
<evidence type="ECO:0000256" key="7">
    <source>
        <dbReference type="ARBA" id="ARBA00022989"/>
    </source>
</evidence>
<keyword evidence="4 10" id="KW-0812">Transmembrane</keyword>
<dbReference type="InterPro" id="IPR001611">
    <property type="entry name" value="Leu-rich_rpt"/>
</dbReference>
<evidence type="ECO:0000256" key="5">
    <source>
        <dbReference type="ARBA" id="ARBA00022729"/>
    </source>
</evidence>
<dbReference type="AlphaFoldDB" id="A0A9D5CCI5"/>
<evidence type="ECO:0000256" key="8">
    <source>
        <dbReference type="ARBA" id="ARBA00023136"/>
    </source>
</evidence>
<comment type="caution">
    <text evidence="11">The sequence shown here is derived from an EMBL/GenBank/DDBJ whole genome shotgun (WGS) entry which is preliminary data.</text>
</comment>
<proteinExistence type="inferred from homology"/>
<dbReference type="InterPro" id="IPR046956">
    <property type="entry name" value="RLP23-like"/>
</dbReference>
<gene>
    <name evidence="11" type="ORF">J5N97_023097</name>
</gene>
<dbReference type="Proteomes" id="UP001085076">
    <property type="component" value="Miscellaneous, Linkage group lg06"/>
</dbReference>
<dbReference type="InterPro" id="IPR032675">
    <property type="entry name" value="LRR_dom_sf"/>
</dbReference>
<keyword evidence="8 10" id="KW-0472">Membrane</keyword>
<reference evidence="11" key="1">
    <citation type="submission" date="2021-03" db="EMBL/GenBank/DDBJ databases">
        <authorList>
            <person name="Li Z."/>
            <person name="Yang C."/>
        </authorList>
    </citation>
    <scope>NUCLEOTIDE SEQUENCE</scope>
    <source>
        <strain evidence="11">Dzin_1.0</strain>
        <tissue evidence="11">Leaf</tissue>
    </source>
</reference>
<feature type="transmembrane region" description="Helical" evidence="10">
    <location>
        <begin position="184"/>
        <end position="207"/>
    </location>
</feature>
<comment type="subcellular location">
    <subcellularLocation>
        <location evidence="1">Membrane</location>
        <topology evidence="1">Single-pass type I membrane protein</topology>
    </subcellularLocation>
</comment>
<evidence type="ECO:0000256" key="9">
    <source>
        <dbReference type="ARBA" id="ARBA00023180"/>
    </source>
</evidence>
<sequence length="237" mass="25977">MLDTLQSVVQASLNNYGPSGFVESLLLVMKGTQREYSKTLQYVSSIDLSGNNLSGDIPHQLMNLFGLQNLNLSGNTLTGKIPENIGHLSLLESLDLSRNNLGGSIPTSMSMLTFLSHLNLSYNSLSGKIPSGSQLQTFRDPSMYIGNPGLCGPPLDEECKGSETNHGASPSCGDEDHECESEMLGFYISISLGFVAGFWAIWGTLLFSKTLSEAYFNSIDRLLDKVPYEIDRTHRRR</sequence>
<dbReference type="FunFam" id="3.80.10.10:FF:000111">
    <property type="entry name" value="LRR receptor-like serine/threonine-protein kinase ERECTA"/>
    <property type="match status" value="1"/>
</dbReference>
<evidence type="ECO:0000256" key="3">
    <source>
        <dbReference type="ARBA" id="ARBA00022614"/>
    </source>
</evidence>
<reference evidence="11" key="2">
    <citation type="journal article" date="2022" name="Hortic Res">
        <title>The genome of Dioscorea zingiberensis sheds light on the biosynthesis, origin and evolution of the medicinally important diosgenin saponins.</title>
        <authorList>
            <person name="Li Y."/>
            <person name="Tan C."/>
            <person name="Li Z."/>
            <person name="Guo J."/>
            <person name="Li S."/>
            <person name="Chen X."/>
            <person name="Wang C."/>
            <person name="Dai X."/>
            <person name="Yang H."/>
            <person name="Song W."/>
            <person name="Hou L."/>
            <person name="Xu J."/>
            <person name="Tong Z."/>
            <person name="Xu A."/>
            <person name="Yuan X."/>
            <person name="Wang W."/>
            <person name="Yang Q."/>
            <person name="Chen L."/>
            <person name="Sun Z."/>
            <person name="Wang K."/>
            <person name="Pan B."/>
            <person name="Chen J."/>
            <person name="Bao Y."/>
            <person name="Liu F."/>
            <person name="Qi X."/>
            <person name="Gang D.R."/>
            <person name="Wen J."/>
            <person name="Li J."/>
        </authorList>
    </citation>
    <scope>NUCLEOTIDE SEQUENCE</scope>
    <source>
        <strain evidence="11">Dzin_1.0</strain>
    </source>
</reference>
<keyword evidence="6" id="KW-0677">Repeat</keyword>
<dbReference type="Gene3D" id="3.80.10.10">
    <property type="entry name" value="Ribonuclease Inhibitor"/>
    <property type="match status" value="1"/>
</dbReference>
<keyword evidence="7 10" id="KW-1133">Transmembrane helix</keyword>
<protein>
    <submittedName>
        <fullName evidence="11">Uncharacterized protein</fullName>
    </submittedName>
</protein>
<keyword evidence="12" id="KW-1185">Reference proteome</keyword>